<dbReference type="SUPFAM" id="SSF54843">
    <property type="entry name" value="Ribosomal protein L22"/>
    <property type="match status" value="1"/>
</dbReference>
<evidence type="ECO:0000256" key="12">
    <source>
        <dbReference type="RuleBase" id="RU004006"/>
    </source>
</evidence>
<dbReference type="InterPro" id="IPR018260">
    <property type="entry name" value="Ribosomal_uL22_CS"/>
</dbReference>
<dbReference type="PANTHER" id="PTHR13501:SF8">
    <property type="entry name" value="LARGE RIBOSOMAL SUBUNIT PROTEIN UL22M"/>
    <property type="match status" value="1"/>
</dbReference>
<keyword evidence="7 10" id="KW-0687">Ribonucleoprotein</keyword>
<reference evidence="16 17" key="1">
    <citation type="submission" date="2020-05" db="EMBL/GenBank/DDBJ databases">
        <title>Genome sequence of Kribbella sandramycini ATCC 39419.</title>
        <authorList>
            <person name="Maclea K.S."/>
            <person name="Fair J.L."/>
        </authorList>
    </citation>
    <scope>NUCLEOTIDE SEQUENCE [LARGE SCALE GENOMIC DNA]</scope>
    <source>
        <strain evidence="16 17">ATCC 39419</strain>
    </source>
</reference>
<feature type="compositionally biased region" description="Basic and acidic residues" evidence="14">
    <location>
        <begin position="170"/>
        <end position="180"/>
    </location>
</feature>
<evidence type="ECO:0000313" key="16">
    <source>
        <dbReference type="EMBL" id="NOL42360.1"/>
    </source>
</evidence>
<gene>
    <name evidence="10 16" type="primary">rplV</name>
    <name evidence="15" type="ORF">HNR71_000295</name>
    <name evidence="16" type="ORF">HPO96_19105</name>
</gene>
<evidence type="ECO:0000256" key="3">
    <source>
        <dbReference type="ARBA" id="ARBA00011838"/>
    </source>
</evidence>
<keyword evidence="5 10" id="KW-0694">RNA-binding</keyword>
<sequence>MSVQERRAVSARRESLLGEAPGAFAVARFVRVTPMKARRVGDLVRGLGVDDALATLKFAPQAAAATVYKVVDSAAANAEGTEHLSRADLVVSKVLIDEGPTLKRHRPRAQGRATRIDKRTSHITVVVEPRVTDEPVAKAPAKKTAKKAADTAKTEAPAKKAPAKKATKKAAADKVDKTEAAAKPAKKATAKKTAAKKATAEKKES</sequence>
<dbReference type="GO" id="GO:0006412">
    <property type="term" value="P:translation"/>
    <property type="evidence" value="ECO:0007669"/>
    <property type="project" value="UniProtKB-UniRule"/>
</dbReference>
<dbReference type="Proteomes" id="UP000534306">
    <property type="component" value="Unassembled WGS sequence"/>
</dbReference>
<dbReference type="Pfam" id="PF00237">
    <property type="entry name" value="Ribosomal_L22"/>
    <property type="match status" value="1"/>
</dbReference>
<comment type="function">
    <text evidence="1 10">The globular domain of the protein is located near the polypeptide exit tunnel on the outside of the subunit, while an extended beta-hairpin is found that lines the wall of the exit tunnel in the center of the 70S ribosome.</text>
</comment>
<dbReference type="GO" id="GO:0003735">
    <property type="term" value="F:structural constituent of ribosome"/>
    <property type="evidence" value="ECO:0007669"/>
    <property type="project" value="InterPro"/>
</dbReference>
<organism evidence="16 17">
    <name type="scientific">Kribbella sandramycini</name>
    <dbReference type="NCBI Taxonomy" id="60450"/>
    <lineage>
        <taxon>Bacteria</taxon>
        <taxon>Bacillati</taxon>
        <taxon>Actinomycetota</taxon>
        <taxon>Actinomycetes</taxon>
        <taxon>Propionibacteriales</taxon>
        <taxon>Kribbellaceae</taxon>
        <taxon>Kribbella</taxon>
    </lineage>
</organism>
<name>A0A7Y4L120_9ACTN</name>
<keyword evidence="17" id="KW-1185">Reference proteome</keyword>
<dbReference type="InterPro" id="IPR005727">
    <property type="entry name" value="Ribosomal_uL22_bac/chlpt-type"/>
</dbReference>
<evidence type="ECO:0000256" key="4">
    <source>
        <dbReference type="ARBA" id="ARBA00022730"/>
    </source>
</evidence>
<dbReference type="GO" id="GO:0019843">
    <property type="term" value="F:rRNA binding"/>
    <property type="evidence" value="ECO:0007669"/>
    <property type="project" value="UniProtKB-UniRule"/>
</dbReference>
<dbReference type="PROSITE" id="PS00464">
    <property type="entry name" value="RIBOSOMAL_L22"/>
    <property type="match status" value="1"/>
</dbReference>
<evidence type="ECO:0000256" key="11">
    <source>
        <dbReference type="RuleBase" id="RU004005"/>
    </source>
</evidence>
<feature type="compositionally biased region" description="Basic and acidic residues" evidence="14">
    <location>
        <begin position="147"/>
        <end position="158"/>
    </location>
</feature>
<dbReference type="InterPro" id="IPR036394">
    <property type="entry name" value="Ribosomal_uL22_sf"/>
</dbReference>
<evidence type="ECO:0000256" key="6">
    <source>
        <dbReference type="ARBA" id="ARBA00022980"/>
    </source>
</evidence>
<comment type="similarity">
    <text evidence="2 10 11">Belongs to the universal ribosomal protein uL22 family.</text>
</comment>
<evidence type="ECO:0000256" key="1">
    <source>
        <dbReference type="ARBA" id="ARBA00003478"/>
    </source>
</evidence>
<evidence type="ECO:0000256" key="9">
    <source>
        <dbReference type="ARBA" id="ARBA00035207"/>
    </source>
</evidence>
<dbReference type="PANTHER" id="PTHR13501">
    <property type="entry name" value="CHLOROPLAST 50S RIBOSOMAL PROTEIN L22-RELATED"/>
    <property type="match status" value="1"/>
</dbReference>
<evidence type="ECO:0000256" key="10">
    <source>
        <dbReference type="HAMAP-Rule" id="MF_01331"/>
    </source>
</evidence>
<evidence type="ECO:0000256" key="7">
    <source>
        <dbReference type="ARBA" id="ARBA00023274"/>
    </source>
</evidence>
<comment type="subunit">
    <text evidence="3 10 12">Part of the 50S ribosomal subunit.</text>
</comment>
<comment type="function">
    <text evidence="10 13">This protein binds specifically to 23S rRNA; its binding is stimulated by other ribosomal proteins, e.g., L4, L17, and L20. It is important during the early stages of 50S assembly. It makes multiple contacts with different domains of the 23S rRNA in the assembled 50S subunit and ribosome.</text>
</comment>
<feature type="compositionally biased region" description="Basic residues" evidence="14">
    <location>
        <begin position="184"/>
        <end position="195"/>
    </location>
</feature>
<evidence type="ECO:0000256" key="5">
    <source>
        <dbReference type="ARBA" id="ARBA00022884"/>
    </source>
</evidence>
<comment type="function">
    <text evidence="8">This protein binds specifically to 23S rRNA; its binding is stimulated by other ribosomal proteins, e.g. L4, L17, and L20. It is important during the early stages of 50S assembly. It makes multiple contacts with different domains of the 23S rRNA in the assembled 50S subunit and ribosome.</text>
</comment>
<evidence type="ECO:0000256" key="13">
    <source>
        <dbReference type="RuleBase" id="RU004008"/>
    </source>
</evidence>
<dbReference type="Proteomes" id="UP000553957">
    <property type="component" value="Unassembled WGS sequence"/>
</dbReference>
<dbReference type="CDD" id="cd00336">
    <property type="entry name" value="Ribosomal_L22"/>
    <property type="match status" value="1"/>
</dbReference>
<evidence type="ECO:0000256" key="14">
    <source>
        <dbReference type="SAM" id="MobiDB-lite"/>
    </source>
</evidence>
<dbReference type="InterPro" id="IPR047867">
    <property type="entry name" value="Ribosomal_uL22_bac/org-type"/>
</dbReference>
<reference evidence="15 18" key="2">
    <citation type="submission" date="2020-08" db="EMBL/GenBank/DDBJ databases">
        <title>Sequencing the genomes of 1000 actinobacteria strains.</title>
        <authorList>
            <person name="Klenk H.-P."/>
        </authorList>
    </citation>
    <scope>NUCLEOTIDE SEQUENCE [LARGE SCALE GENOMIC DNA]</scope>
    <source>
        <strain evidence="15 18">DSM 15626</strain>
    </source>
</reference>
<dbReference type="GO" id="GO:0022625">
    <property type="term" value="C:cytosolic large ribosomal subunit"/>
    <property type="evidence" value="ECO:0007669"/>
    <property type="project" value="TreeGrafter"/>
</dbReference>
<accession>A0A7Y4L120</accession>
<feature type="region of interest" description="Disordered" evidence="14">
    <location>
        <begin position="134"/>
        <end position="205"/>
    </location>
</feature>
<dbReference type="AlphaFoldDB" id="A0A7Y4L120"/>
<dbReference type="Gene3D" id="3.90.470.10">
    <property type="entry name" value="Ribosomal protein L22/L17"/>
    <property type="match status" value="1"/>
</dbReference>
<dbReference type="EMBL" id="JACHKF010000001">
    <property type="protein sequence ID" value="MBB6564658.1"/>
    <property type="molecule type" value="Genomic_DNA"/>
</dbReference>
<dbReference type="EMBL" id="JABJRC010000004">
    <property type="protein sequence ID" value="NOL42360.1"/>
    <property type="molecule type" value="Genomic_DNA"/>
</dbReference>
<evidence type="ECO:0000313" key="15">
    <source>
        <dbReference type="EMBL" id="MBB6564658.1"/>
    </source>
</evidence>
<keyword evidence="6 10" id="KW-0689">Ribosomal protein</keyword>
<comment type="caution">
    <text evidence="16">The sequence shown here is derived from an EMBL/GenBank/DDBJ whole genome shotgun (WGS) entry which is preliminary data.</text>
</comment>
<dbReference type="InterPro" id="IPR001063">
    <property type="entry name" value="Ribosomal_uL22"/>
</dbReference>
<dbReference type="HAMAP" id="MF_01331_B">
    <property type="entry name" value="Ribosomal_uL22_B"/>
    <property type="match status" value="1"/>
</dbReference>
<evidence type="ECO:0000313" key="17">
    <source>
        <dbReference type="Proteomes" id="UP000534306"/>
    </source>
</evidence>
<keyword evidence="4 10" id="KW-0699">rRNA-binding</keyword>
<proteinExistence type="inferred from homology"/>
<evidence type="ECO:0000256" key="8">
    <source>
        <dbReference type="ARBA" id="ARBA00025084"/>
    </source>
</evidence>
<evidence type="ECO:0000313" key="18">
    <source>
        <dbReference type="Proteomes" id="UP000553957"/>
    </source>
</evidence>
<protein>
    <recommendedName>
        <fullName evidence="9 10">Large ribosomal subunit protein uL22</fullName>
    </recommendedName>
</protein>
<evidence type="ECO:0000256" key="2">
    <source>
        <dbReference type="ARBA" id="ARBA00009451"/>
    </source>
</evidence>
<dbReference type="NCBIfam" id="TIGR01044">
    <property type="entry name" value="rplV_bact"/>
    <property type="match status" value="1"/>
</dbReference>